<keyword evidence="3" id="KW-1185">Reference proteome</keyword>
<protein>
    <submittedName>
        <fullName evidence="2">AAA domain-containing protein</fullName>
    </submittedName>
</protein>
<reference evidence="2 3" key="1">
    <citation type="submission" date="2019-09" db="EMBL/GenBank/DDBJ databases">
        <title>Chitinophaga ginsengihumi sp. nov., isolated from soil of ginseng rhizosphere.</title>
        <authorList>
            <person name="Lee J."/>
        </authorList>
    </citation>
    <scope>NUCLEOTIDE SEQUENCE [LARGE SCALE GENOMIC DNA]</scope>
    <source>
        <strain evidence="2 3">BN140078</strain>
    </source>
</reference>
<dbReference type="Pfam" id="PF07728">
    <property type="entry name" value="AAA_5"/>
    <property type="match status" value="1"/>
</dbReference>
<evidence type="ECO:0000313" key="3">
    <source>
        <dbReference type="Proteomes" id="UP000324611"/>
    </source>
</evidence>
<dbReference type="AlphaFoldDB" id="A0A5B2VQG5"/>
<name>A0A5B2VQG5_9BACT</name>
<dbReference type="PANTHER" id="PTHR37291">
    <property type="entry name" value="5-METHYLCYTOSINE-SPECIFIC RESTRICTION ENZYME B"/>
    <property type="match status" value="1"/>
</dbReference>
<dbReference type="SUPFAM" id="SSF52540">
    <property type="entry name" value="P-loop containing nucleoside triphosphate hydrolases"/>
    <property type="match status" value="1"/>
</dbReference>
<dbReference type="InterPro" id="IPR011704">
    <property type="entry name" value="ATPase_dyneun-rel_AAA"/>
</dbReference>
<dbReference type="EMBL" id="VUOC01000004">
    <property type="protein sequence ID" value="KAA2240369.1"/>
    <property type="molecule type" value="Genomic_DNA"/>
</dbReference>
<dbReference type="PANTHER" id="PTHR37291:SF1">
    <property type="entry name" value="TYPE IV METHYL-DIRECTED RESTRICTION ENZYME ECOKMCRB SUBUNIT"/>
    <property type="match status" value="1"/>
</dbReference>
<evidence type="ECO:0000259" key="1">
    <source>
        <dbReference type="Pfam" id="PF07728"/>
    </source>
</evidence>
<accession>A0A5B2VQG5</accession>
<comment type="caution">
    <text evidence="2">The sequence shown here is derived from an EMBL/GenBank/DDBJ whole genome shotgun (WGS) entry which is preliminary data.</text>
</comment>
<dbReference type="InterPro" id="IPR027417">
    <property type="entry name" value="P-loop_NTPase"/>
</dbReference>
<dbReference type="InterPro" id="IPR052934">
    <property type="entry name" value="Methyl-DNA_Rec/Restrict_Enz"/>
</dbReference>
<gene>
    <name evidence="2" type="ORF">F0L74_29885</name>
</gene>
<reference evidence="2 3" key="2">
    <citation type="submission" date="2019-09" db="EMBL/GenBank/DDBJ databases">
        <authorList>
            <person name="Jin C."/>
        </authorList>
    </citation>
    <scope>NUCLEOTIDE SEQUENCE [LARGE SCALE GENOMIC DNA]</scope>
    <source>
        <strain evidence="2 3">BN140078</strain>
    </source>
</reference>
<proteinExistence type="predicted"/>
<dbReference type="Proteomes" id="UP000324611">
    <property type="component" value="Unassembled WGS sequence"/>
</dbReference>
<sequence>MNDTRLPRLKELYSQFQTDEFFRQRQNQLPMAPIFKDIISETLRNEPLLSKHLTGFIQMFKIGVSDQVFDRYLIQNIPDPEVHRPLLEGAYAVGEDGLTGAGLSAIRDLSQDELNSVKTFLEKAFHIREIGDAVTLCSEFDVLNIPLVKKGIYSPWLYYINPTLFPIINRSHTTFLTWMEIPDNYPDCIAAFNKIKAQLNIPDLGLLDAFAHKFSGDEPGVLPISFNLNGQRLFKISHGILVKESRFYKNEPAAVLEGNNWIAINRYTRKQQGDNFLNVAAIGDIVYLCYGGDRINCIGRITSEVKEFDEATAEMFGDEGEDWVYREIEPIFSPIDTDISDLKSFRYASMPSGNSTFWQMRPHDLSFLNEKLFIPKFNVQMISGDAAVDTDNKIEVKPIINAKQMNKNTILYGPPGTGKTYNTIFFAVSAIEGIEVAVLKEEGMASVRSRYDNYVREGRIIFTTFHQSMGYEDFIEGIKPLPPENGEAQIRYRTVDGIFKRLCTEAAFNIAVNQDTEARDSLNSFEYSYNQFVDSIEDRLSKESPMYLKTKNGSNIIVEGVTDHGNIQVKHKAEGRSYTVSKKRLNVLYMAFPVLEEIENINDEFRAEIGGNNSSTYWAVLNEIKKIANSATEIPEEKYDYDDKKQLIKWMEPGPFPEGDQQAYVIIIDEINRGNVAQIFGELITLLEEDKRLGEKTAITATLPYSGEQFGVPPNLFVLGTMNTADRSVEALDTALRRRFSFIPQMPDESLLTTVEGIDLGLMLSAINKRLRVLKDNDHTIGHAWLYEVNNLQNLKRAFGNKILPLLQEYFYNDYEKLGLVLGNGFFRSVQPVSDSIFAKFTGAESLASEYEQSWQYELKRADDLTAGDFLSLYAY</sequence>
<dbReference type="RefSeq" id="WP_149841547.1">
    <property type="nucleotide sequence ID" value="NZ_VUOC01000004.1"/>
</dbReference>
<organism evidence="2 3">
    <name type="scientific">Chitinophaga agrisoli</name>
    <dbReference type="NCBI Taxonomy" id="2607653"/>
    <lineage>
        <taxon>Bacteria</taxon>
        <taxon>Pseudomonadati</taxon>
        <taxon>Bacteroidota</taxon>
        <taxon>Chitinophagia</taxon>
        <taxon>Chitinophagales</taxon>
        <taxon>Chitinophagaceae</taxon>
        <taxon>Chitinophaga</taxon>
    </lineage>
</organism>
<evidence type="ECO:0000313" key="2">
    <source>
        <dbReference type="EMBL" id="KAA2240369.1"/>
    </source>
</evidence>
<feature type="domain" description="ATPase dynein-related AAA" evidence="1">
    <location>
        <begin position="646"/>
        <end position="740"/>
    </location>
</feature>
<dbReference type="GO" id="GO:0005524">
    <property type="term" value="F:ATP binding"/>
    <property type="evidence" value="ECO:0007669"/>
    <property type="project" value="InterPro"/>
</dbReference>
<dbReference type="Gene3D" id="3.40.50.300">
    <property type="entry name" value="P-loop containing nucleotide triphosphate hydrolases"/>
    <property type="match status" value="1"/>
</dbReference>
<dbReference type="GO" id="GO:0016887">
    <property type="term" value="F:ATP hydrolysis activity"/>
    <property type="evidence" value="ECO:0007669"/>
    <property type="project" value="InterPro"/>
</dbReference>